<organism evidence="1">
    <name type="scientific">bioreactor metagenome</name>
    <dbReference type="NCBI Taxonomy" id="1076179"/>
    <lineage>
        <taxon>unclassified sequences</taxon>
        <taxon>metagenomes</taxon>
        <taxon>ecological metagenomes</taxon>
    </lineage>
</organism>
<evidence type="ECO:0000313" key="1">
    <source>
        <dbReference type="EMBL" id="MPN05467.1"/>
    </source>
</evidence>
<dbReference type="AlphaFoldDB" id="A0A645EUE0"/>
<protein>
    <submittedName>
        <fullName evidence="1">Uncharacterized protein</fullName>
    </submittedName>
</protein>
<dbReference type="EMBL" id="VSSQ01051367">
    <property type="protein sequence ID" value="MPN05467.1"/>
    <property type="molecule type" value="Genomic_DNA"/>
</dbReference>
<reference evidence="1" key="1">
    <citation type="submission" date="2019-08" db="EMBL/GenBank/DDBJ databases">
        <authorList>
            <person name="Kucharzyk K."/>
            <person name="Murdoch R.W."/>
            <person name="Higgins S."/>
            <person name="Loffler F."/>
        </authorList>
    </citation>
    <scope>NUCLEOTIDE SEQUENCE</scope>
</reference>
<accession>A0A645EUE0</accession>
<gene>
    <name evidence="1" type="ORF">SDC9_152717</name>
</gene>
<sequence length="80" mass="8712">MALVVHRHTAAARKAELSSGEIDDIRVGADGARDFANAPIPAGGLAHLDEVQIVLHQARVQHDHDAVFMGDLRRRGHVFQ</sequence>
<comment type="caution">
    <text evidence="1">The sequence shown here is derived from an EMBL/GenBank/DDBJ whole genome shotgun (WGS) entry which is preliminary data.</text>
</comment>
<proteinExistence type="predicted"/>
<name>A0A645EUE0_9ZZZZ</name>